<sequence length="113" mass="12806">MEYNVLMPLVFIFVGMLEVIMRIPLLLGKIKPNALYGFRTPKTRSSDEIWYKINKYVGRDFLIAGIIVTICSLFLLVYESGLSVIEISWIGILILTIPLAAIVARGLVYLKKL</sequence>
<proteinExistence type="predicted"/>
<reference evidence="2" key="1">
    <citation type="journal article" date="2014" name="Front. Microbiol.">
        <title>High frequency of phylogenetically diverse reductive dehalogenase-homologous genes in deep subseafloor sedimentary metagenomes.</title>
        <authorList>
            <person name="Kawai M."/>
            <person name="Futagami T."/>
            <person name="Toyoda A."/>
            <person name="Takaki Y."/>
            <person name="Nishi S."/>
            <person name="Hori S."/>
            <person name="Arai W."/>
            <person name="Tsubouchi T."/>
            <person name="Morono Y."/>
            <person name="Uchiyama I."/>
            <person name="Ito T."/>
            <person name="Fujiyama A."/>
            <person name="Inagaki F."/>
            <person name="Takami H."/>
        </authorList>
    </citation>
    <scope>NUCLEOTIDE SEQUENCE</scope>
    <source>
        <strain evidence="2">Expedition CK06-06</strain>
    </source>
</reference>
<evidence type="ECO:0000256" key="1">
    <source>
        <dbReference type="SAM" id="Phobius"/>
    </source>
</evidence>
<dbReference type="Pfam" id="PF13630">
    <property type="entry name" value="SdpI"/>
    <property type="match status" value="1"/>
</dbReference>
<feature type="transmembrane region" description="Helical" evidence="1">
    <location>
        <begin position="6"/>
        <end position="27"/>
    </location>
</feature>
<feature type="transmembrane region" description="Helical" evidence="1">
    <location>
        <begin position="61"/>
        <end position="81"/>
    </location>
</feature>
<accession>X1NGT5</accession>
<comment type="caution">
    <text evidence="2">The sequence shown here is derived from an EMBL/GenBank/DDBJ whole genome shotgun (WGS) entry which is preliminary data.</text>
</comment>
<dbReference type="EMBL" id="BARV01029249">
    <property type="protein sequence ID" value="GAI42823.1"/>
    <property type="molecule type" value="Genomic_DNA"/>
</dbReference>
<protein>
    <recommendedName>
        <fullName evidence="3">SdpI/YhfL protein family</fullName>
    </recommendedName>
</protein>
<dbReference type="InterPro" id="IPR025962">
    <property type="entry name" value="SdpI/YhfL"/>
</dbReference>
<name>X1NGT5_9ZZZZ</name>
<gene>
    <name evidence="2" type="ORF">S06H3_46677</name>
</gene>
<organism evidence="2">
    <name type="scientific">marine sediment metagenome</name>
    <dbReference type="NCBI Taxonomy" id="412755"/>
    <lineage>
        <taxon>unclassified sequences</taxon>
        <taxon>metagenomes</taxon>
        <taxon>ecological metagenomes</taxon>
    </lineage>
</organism>
<evidence type="ECO:0000313" key="2">
    <source>
        <dbReference type="EMBL" id="GAI42823.1"/>
    </source>
</evidence>
<feature type="transmembrane region" description="Helical" evidence="1">
    <location>
        <begin position="87"/>
        <end position="110"/>
    </location>
</feature>
<keyword evidence="1" id="KW-1133">Transmembrane helix</keyword>
<evidence type="ECO:0008006" key="3">
    <source>
        <dbReference type="Google" id="ProtNLM"/>
    </source>
</evidence>
<keyword evidence="1" id="KW-0472">Membrane</keyword>
<dbReference type="AlphaFoldDB" id="X1NGT5"/>
<keyword evidence="1" id="KW-0812">Transmembrane</keyword>